<organism evidence="3">
    <name type="scientific">Solibacter usitatus (strain Ellin6076)</name>
    <dbReference type="NCBI Taxonomy" id="234267"/>
    <lineage>
        <taxon>Bacteria</taxon>
        <taxon>Pseudomonadati</taxon>
        <taxon>Acidobacteriota</taxon>
        <taxon>Terriglobia</taxon>
        <taxon>Bryobacterales</taxon>
        <taxon>Solibacteraceae</taxon>
        <taxon>Candidatus Solibacter</taxon>
    </lineage>
</organism>
<sequence>MKLGAEDKKKVYALGVLGVIMVVAVYSSFFSDSSSSSTPPAAAVTERNRATDAAVNAPTPMPVAPSVSQSTRPRNLAPTRSRSDEFHPTLRPKREEERVDPRTIDPTLHLELLAKVQDVKLDGGQRNLFQFGAAAPPPKLEGPEPTVKPTVVAKMYGPPVYVPPPPPPPKVDPPPPPFTPKYYGLATKQIDGKKTAFFLDGEDIILATEGMTVKKRFKLVRIAANSVVVQDVDTKKEQTVQISEDAGANASSQG</sequence>
<feature type="region of interest" description="Disordered" evidence="1">
    <location>
        <begin position="31"/>
        <end position="102"/>
    </location>
</feature>
<proteinExistence type="predicted"/>
<feature type="transmembrane region" description="Helical" evidence="2">
    <location>
        <begin position="12"/>
        <end position="30"/>
    </location>
</feature>
<evidence type="ECO:0000256" key="1">
    <source>
        <dbReference type="SAM" id="MobiDB-lite"/>
    </source>
</evidence>
<evidence type="ECO:0000256" key="2">
    <source>
        <dbReference type="SAM" id="Phobius"/>
    </source>
</evidence>
<dbReference type="eggNOG" id="ENOG50333TN">
    <property type="taxonomic scope" value="Bacteria"/>
</dbReference>
<reference evidence="3" key="1">
    <citation type="submission" date="2006-10" db="EMBL/GenBank/DDBJ databases">
        <title>Complete sequence of Solibacter usitatus Ellin6076.</title>
        <authorList>
            <consortium name="US DOE Joint Genome Institute"/>
            <person name="Copeland A."/>
            <person name="Lucas S."/>
            <person name="Lapidus A."/>
            <person name="Barry K."/>
            <person name="Detter J.C."/>
            <person name="Glavina del Rio T."/>
            <person name="Hammon N."/>
            <person name="Israni S."/>
            <person name="Dalin E."/>
            <person name="Tice H."/>
            <person name="Pitluck S."/>
            <person name="Thompson L.S."/>
            <person name="Brettin T."/>
            <person name="Bruce D."/>
            <person name="Han C."/>
            <person name="Tapia R."/>
            <person name="Gilna P."/>
            <person name="Schmutz J."/>
            <person name="Larimer F."/>
            <person name="Land M."/>
            <person name="Hauser L."/>
            <person name="Kyrpides N."/>
            <person name="Mikhailova N."/>
            <person name="Janssen P.H."/>
            <person name="Kuske C.R."/>
            <person name="Richardson P."/>
        </authorList>
    </citation>
    <scope>NUCLEOTIDE SEQUENCE</scope>
    <source>
        <strain evidence="3">Ellin6076</strain>
    </source>
</reference>
<gene>
    <name evidence="3" type="ordered locus">Acid_0049</name>
</gene>
<accession>Q02D01</accession>
<keyword evidence="2" id="KW-0472">Membrane</keyword>
<name>Q02D01_SOLUE</name>
<feature type="compositionally biased region" description="Basic and acidic residues" evidence="1">
    <location>
        <begin position="81"/>
        <end position="102"/>
    </location>
</feature>
<keyword evidence="2" id="KW-0812">Transmembrane</keyword>
<dbReference type="KEGG" id="sus:Acid_0049"/>
<dbReference type="InParanoid" id="Q02D01"/>
<dbReference type="OrthoDB" id="115912at2"/>
<evidence type="ECO:0000313" key="3">
    <source>
        <dbReference type="EMBL" id="ABJ81065.1"/>
    </source>
</evidence>
<keyword evidence="2" id="KW-1133">Transmembrane helix</keyword>
<dbReference type="AlphaFoldDB" id="Q02D01"/>
<protein>
    <submittedName>
        <fullName evidence="3">Uncharacterized protein</fullName>
    </submittedName>
</protein>
<dbReference type="HOGENOM" id="CLU_1093713_0_0_0"/>
<dbReference type="EMBL" id="CP000473">
    <property type="protein sequence ID" value="ABJ81065.1"/>
    <property type="molecule type" value="Genomic_DNA"/>
</dbReference>
<dbReference type="STRING" id="234267.Acid_0049"/>